<evidence type="ECO:0000256" key="10">
    <source>
        <dbReference type="ARBA" id="ARBA00023136"/>
    </source>
</evidence>
<comment type="similarity">
    <text evidence="2">Belongs to the monovalent cation:proton antiporter 1 (CPA1) transporter (TC 2.A.36) family.</text>
</comment>
<keyword evidence="4" id="KW-0050">Antiport</keyword>
<keyword evidence="9" id="KW-0406">Ion transport</keyword>
<evidence type="ECO:0000256" key="6">
    <source>
        <dbReference type="ARBA" id="ARBA00022692"/>
    </source>
</evidence>
<evidence type="ECO:0000256" key="5">
    <source>
        <dbReference type="ARBA" id="ARBA00022475"/>
    </source>
</evidence>
<dbReference type="PANTHER" id="PTHR10110">
    <property type="entry name" value="SODIUM/HYDROGEN EXCHANGER"/>
    <property type="match status" value="1"/>
</dbReference>
<feature type="transmembrane region" description="Helical" evidence="12">
    <location>
        <begin position="292"/>
        <end position="315"/>
    </location>
</feature>
<proteinExistence type="inferred from homology"/>
<feature type="transmembrane region" description="Helical" evidence="12">
    <location>
        <begin position="321"/>
        <end position="339"/>
    </location>
</feature>
<evidence type="ECO:0000256" key="7">
    <source>
        <dbReference type="ARBA" id="ARBA00022989"/>
    </source>
</evidence>
<keyword evidence="10 12" id="KW-0472">Membrane</keyword>
<evidence type="ECO:0000256" key="2">
    <source>
        <dbReference type="ARBA" id="ARBA00007367"/>
    </source>
</evidence>
<dbReference type="OrthoDB" id="9774146at2"/>
<dbReference type="GO" id="GO:0098719">
    <property type="term" value="P:sodium ion import across plasma membrane"/>
    <property type="evidence" value="ECO:0007669"/>
    <property type="project" value="TreeGrafter"/>
</dbReference>
<protein>
    <submittedName>
        <fullName evidence="14">Sodium/proton antiporter (CPA1 family)</fullName>
    </submittedName>
</protein>
<feature type="transmembrane region" description="Helical" evidence="12">
    <location>
        <begin position="204"/>
        <end position="226"/>
    </location>
</feature>
<comment type="subcellular location">
    <subcellularLocation>
        <location evidence="1">Cell membrane</location>
        <topology evidence="1">Multi-pass membrane protein</topology>
    </subcellularLocation>
</comment>
<evidence type="ECO:0000256" key="11">
    <source>
        <dbReference type="ARBA" id="ARBA00023201"/>
    </source>
</evidence>
<feature type="transmembrane region" description="Helical" evidence="12">
    <location>
        <begin position="360"/>
        <end position="380"/>
    </location>
</feature>
<evidence type="ECO:0000313" key="14">
    <source>
        <dbReference type="EMBL" id="TCJ88611.1"/>
    </source>
</evidence>
<dbReference type="GO" id="GO:0015385">
    <property type="term" value="F:sodium:proton antiporter activity"/>
    <property type="evidence" value="ECO:0007669"/>
    <property type="project" value="InterPro"/>
</dbReference>
<keyword evidence="3" id="KW-0813">Transport</keyword>
<dbReference type="GO" id="GO:0051453">
    <property type="term" value="P:regulation of intracellular pH"/>
    <property type="evidence" value="ECO:0007669"/>
    <property type="project" value="TreeGrafter"/>
</dbReference>
<feature type="transmembrane region" description="Helical" evidence="12">
    <location>
        <begin position="171"/>
        <end position="192"/>
    </location>
</feature>
<feature type="domain" description="Cation/H+ exchanger transmembrane" evidence="13">
    <location>
        <begin position="13"/>
        <end position="411"/>
    </location>
</feature>
<organism evidence="14 15">
    <name type="scientific">Cocleimonas flava</name>
    <dbReference type="NCBI Taxonomy" id="634765"/>
    <lineage>
        <taxon>Bacteria</taxon>
        <taxon>Pseudomonadati</taxon>
        <taxon>Pseudomonadota</taxon>
        <taxon>Gammaproteobacteria</taxon>
        <taxon>Thiotrichales</taxon>
        <taxon>Thiotrichaceae</taxon>
        <taxon>Cocleimonas</taxon>
    </lineage>
</organism>
<feature type="transmembrane region" description="Helical" evidence="12">
    <location>
        <begin position="263"/>
        <end position="280"/>
    </location>
</feature>
<keyword evidence="11" id="KW-0739">Sodium transport</keyword>
<evidence type="ECO:0000256" key="8">
    <source>
        <dbReference type="ARBA" id="ARBA00023053"/>
    </source>
</evidence>
<keyword evidence="6 12" id="KW-0812">Transmembrane</keyword>
<sequence length="413" mass="44162">MSIINTIAILISLAAIFSYLNHKYLKIPTTIGLLAIALIMSLGIVLLGKMGLPIEDQAIALLKGIDFNETLMQGMLSALLFAGALHVHLEELIKQRWIVAILASVGVMTSTFLVGFASYYIFGWLGLDIPFIYCLLFGSLISPTDPIAVLGILKTVGAPKSLETKIAGESLFNDGVAVVVFLVLLGIAGVGGHGDHEEINAASIAALFAQEAVGGAIFGFVIGYIAYRMLSSIDNYQVEILITLGLVFGGHALASALHLSGPIAIVIAGLLIGNSGRKFAMSDKTREHLDNFWELIDEILNAVLFVLIGLEVLVLTFDTTAVIAGLIMIPVVLAIRFFSVGVPVSIMKVRQTFTPKIIRILTWGGLRGGISIALVLTLPAGEYREALLMVTYVIVVFSILVQGMTIGKLVKSR</sequence>
<feature type="transmembrane region" description="Helical" evidence="12">
    <location>
        <begin position="70"/>
        <end position="87"/>
    </location>
</feature>
<keyword evidence="5" id="KW-1003">Cell membrane</keyword>
<dbReference type="Proteomes" id="UP000294887">
    <property type="component" value="Unassembled WGS sequence"/>
</dbReference>
<dbReference type="InterPro" id="IPR006153">
    <property type="entry name" value="Cation/H_exchanger_TM"/>
</dbReference>
<feature type="transmembrane region" description="Helical" evidence="12">
    <location>
        <begin position="386"/>
        <end position="410"/>
    </location>
</feature>
<dbReference type="Pfam" id="PF00999">
    <property type="entry name" value="Na_H_Exchanger"/>
    <property type="match status" value="1"/>
</dbReference>
<evidence type="ECO:0000256" key="3">
    <source>
        <dbReference type="ARBA" id="ARBA00022448"/>
    </source>
</evidence>
<evidence type="ECO:0000259" key="13">
    <source>
        <dbReference type="Pfam" id="PF00999"/>
    </source>
</evidence>
<evidence type="ECO:0000256" key="1">
    <source>
        <dbReference type="ARBA" id="ARBA00004651"/>
    </source>
</evidence>
<evidence type="ECO:0000256" key="9">
    <source>
        <dbReference type="ARBA" id="ARBA00023065"/>
    </source>
</evidence>
<dbReference type="Gene3D" id="6.10.140.1330">
    <property type="match status" value="1"/>
</dbReference>
<dbReference type="AlphaFoldDB" id="A0A4R1FCT9"/>
<accession>A0A4R1FCT9</accession>
<keyword evidence="15" id="KW-1185">Reference proteome</keyword>
<evidence type="ECO:0000256" key="4">
    <source>
        <dbReference type="ARBA" id="ARBA00022449"/>
    </source>
</evidence>
<reference evidence="14 15" key="1">
    <citation type="submission" date="2019-03" db="EMBL/GenBank/DDBJ databases">
        <title>Genomic Encyclopedia of Type Strains, Phase IV (KMG-IV): sequencing the most valuable type-strain genomes for metagenomic binning, comparative biology and taxonomic classification.</title>
        <authorList>
            <person name="Goeker M."/>
        </authorList>
    </citation>
    <scope>NUCLEOTIDE SEQUENCE [LARGE SCALE GENOMIC DNA]</scope>
    <source>
        <strain evidence="14 15">DSM 24830</strain>
    </source>
</reference>
<feature type="transmembrane region" description="Helical" evidence="12">
    <location>
        <begin position="6"/>
        <end position="24"/>
    </location>
</feature>
<keyword evidence="8" id="KW-0915">Sodium</keyword>
<gene>
    <name evidence="14" type="ORF">EV695_0469</name>
</gene>
<dbReference type="EMBL" id="SMFQ01000002">
    <property type="protein sequence ID" value="TCJ88611.1"/>
    <property type="molecule type" value="Genomic_DNA"/>
</dbReference>
<feature type="transmembrane region" description="Helical" evidence="12">
    <location>
        <begin position="31"/>
        <end position="50"/>
    </location>
</feature>
<comment type="caution">
    <text evidence="14">The sequence shown here is derived from an EMBL/GenBank/DDBJ whole genome shotgun (WGS) entry which is preliminary data.</text>
</comment>
<dbReference type="GO" id="GO:0005886">
    <property type="term" value="C:plasma membrane"/>
    <property type="evidence" value="ECO:0007669"/>
    <property type="project" value="UniProtKB-SubCell"/>
</dbReference>
<evidence type="ECO:0000256" key="12">
    <source>
        <dbReference type="SAM" id="Phobius"/>
    </source>
</evidence>
<feature type="transmembrane region" description="Helical" evidence="12">
    <location>
        <begin position="99"/>
        <end position="123"/>
    </location>
</feature>
<name>A0A4R1FCT9_9GAMM</name>
<dbReference type="GO" id="GO:0015386">
    <property type="term" value="F:potassium:proton antiporter activity"/>
    <property type="evidence" value="ECO:0007669"/>
    <property type="project" value="TreeGrafter"/>
</dbReference>
<dbReference type="InterPro" id="IPR018422">
    <property type="entry name" value="Cation/H_exchanger_CPA1"/>
</dbReference>
<dbReference type="RefSeq" id="WP_131904294.1">
    <property type="nucleotide sequence ID" value="NZ_BAAAFU010000008.1"/>
</dbReference>
<evidence type="ECO:0000313" key="15">
    <source>
        <dbReference type="Proteomes" id="UP000294887"/>
    </source>
</evidence>
<keyword evidence="7 12" id="KW-1133">Transmembrane helix</keyword>
<dbReference type="PANTHER" id="PTHR10110:SF195">
    <property type="entry name" value="NA(+)_H(+) ANTIPORTER NHAS2"/>
    <property type="match status" value="1"/>
</dbReference>